<name>A0A1G4KN80_9SACH</name>
<evidence type="ECO:0000256" key="2">
    <source>
        <dbReference type="ARBA" id="ARBA00004574"/>
    </source>
</evidence>
<dbReference type="GO" id="GO:0000781">
    <property type="term" value="C:chromosome, telomeric region"/>
    <property type="evidence" value="ECO:0007669"/>
    <property type="project" value="UniProtKB-SubCell"/>
</dbReference>
<evidence type="ECO:0000256" key="7">
    <source>
        <dbReference type="ARBA" id="ARBA00023906"/>
    </source>
</evidence>
<gene>
    <name evidence="10" type="ORF">LANO_0H19108G</name>
</gene>
<evidence type="ECO:0000256" key="5">
    <source>
        <dbReference type="ARBA" id="ARBA00023242"/>
    </source>
</evidence>
<evidence type="ECO:0000256" key="1">
    <source>
        <dbReference type="ARBA" id="ARBA00004123"/>
    </source>
</evidence>
<keyword evidence="4" id="KW-0779">Telomere</keyword>
<sequence>MSRVVTSYKKKQNESFYLRSWIAPDILDLARIHVGFPIWPRLDKLIPSCDTTSSSLFNPQNLQNKRHFVKVTGFHKVHNYTVYGSVRDDFCHILVEFTPQCVSEFERYHSIRITDKTVNTLFLIGDVAMKYVPVRELHDPRKWSMMLGLDPRISVVPVLVIGQCLAFDLDQVEASAKFPYLYHLESFSAVFGRELS</sequence>
<dbReference type="Proteomes" id="UP000189911">
    <property type="component" value="Chromosome H"/>
</dbReference>
<protein>
    <recommendedName>
        <fullName evidence="7">Telomere replication protein EST3</fullName>
    </recommendedName>
</protein>
<evidence type="ECO:0000313" key="11">
    <source>
        <dbReference type="Proteomes" id="UP000189911"/>
    </source>
</evidence>
<dbReference type="Gene3D" id="2.40.50.960">
    <property type="match status" value="1"/>
</dbReference>
<feature type="domain" description="Shelterin complex subunit TPP1/Est3" evidence="9">
    <location>
        <begin position="18"/>
        <end position="180"/>
    </location>
</feature>
<evidence type="ECO:0000256" key="4">
    <source>
        <dbReference type="ARBA" id="ARBA00022895"/>
    </source>
</evidence>
<dbReference type="GO" id="GO:0007004">
    <property type="term" value="P:telomere maintenance via telomerase"/>
    <property type="evidence" value="ECO:0007669"/>
    <property type="project" value="InterPro"/>
</dbReference>
<dbReference type="OrthoDB" id="4069148at2759"/>
<evidence type="ECO:0000256" key="6">
    <source>
        <dbReference type="ARBA" id="ARBA00023777"/>
    </source>
</evidence>
<proteinExistence type="inferred from homology"/>
<dbReference type="EMBL" id="LT598447">
    <property type="protein sequence ID" value="SCV05966.1"/>
    <property type="molecule type" value="Genomic_DNA"/>
</dbReference>
<evidence type="ECO:0000259" key="9">
    <source>
        <dbReference type="Pfam" id="PF10341"/>
    </source>
</evidence>
<dbReference type="AlphaFoldDB" id="A0A1G4KN80"/>
<evidence type="ECO:0000256" key="8">
    <source>
        <dbReference type="ARBA" id="ARBA00024878"/>
    </source>
</evidence>
<dbReference type="GO" id="GO:0005697">
    <property type="term" value="C:telomerase holoenzyme complex"/>
    <property type="evidence" value="ECO:0007669"/>
    <property type="project" value="InterPro"/>
</dbReference>
<comment type="subcellular location">
    <subcellularLocation>
        <location evidence="2">Chromosome</location>
        <location evidence="2">Telomere</location>
    </subcellularLocation>
    <subcellularLocation>
        <location evidence="1">Nucleus</location>
    </subcellularLocation>
</comment>
<organism evidence="10 11">
    <name type="scientific">Lachancea nothofagi CBS 11611</name>
    <dbReference type="NCBI Taxonomy" id="1266666"/>
    <lineage>
        <taxon>Eukaryota</taxon>
        <taxon>Fungi</taxon>
        <taxon>Dikarya</taxon>
        <taxon>Ascomycota</taxon>
        <taxon>Saccharomycotina</taxon>
        <taxon>Saccharomycetes</taxon>
        <taxon>Saccharomycetales</taxon>
        <taxon>Saccharomycetaceae</taxon>
        <taxon>Lachancea</taxon>
    </lineage>
</organism>
<keyword evidence="11" id="KW-1185">Reference proteome</keyword>
<dbReference type="InterPro" id="IPR019437">
    <property type="entry name" value="TPP1/Est3"/>
</dbReference>
<evidence type="ECO:0000256" key="3">
    <source>
        <dbReference type="ARBA" id="ARBA00022454"/>
    </source>
</evidence>
<comment type="similarity">
    <text evidence="6">Belongs to the EST3 family.</text>
</comment>
<comment type="function">
    <text evidence="8">Component of the telomerase complex involved in telomere replication. Stimulates RNA/DNA heteroduplex unwinding which favors the telomere replication by the telomerase.</text>
</comment>
<reference evidence="11" key="1">
    <citation type="submission" date="2016-03" db="EMBL/GenBank/DDBJ databases">
        <authorList>
            <person name="Devillers Hugo."/>
        </authorList>
    </citation>
    <scope>NUCLEOTIDE SEQUENCE [LARGE SCALE GENOMIC DNA]</scope>
</reference>
<dbReference type="Pfam" id="PF10341">
    <property type="entry name" value="TPP1"/>
    <property type="match status" value="1"/>
</dbReference>
<keyword evidence="3" id="KW-0158">Chromosome</keyword>
<dbReference type="GO" id="GO:0042162">
    <property type="term" value="F:telomeric DNA binding"/>
    <property type="evidence" value="ECO:0007669"/>
    <property type="project" value="InterPro"/>
</dbReference>
<accession>A0A1G4KN80</accession>
<evidence type="ECO:0000313" key="10">
    <source>
        <dbReference type="EMBL" id="SCV05966.1"/>
    </source>
</evidence>
<keyword evidence="5" id="KW-0539">Nucleus</keyword>